<feature type="domain" description="HTH cro/C1-type" evidence="2">
    <location>
        <begin position="317"/>
        <end position="349"/>
    </location>
</feature>
<proteinExistence type="predicted"/>
<evidence type="ECO:0000256" key="1">
    <source>
        <dbReference type="SAM" id="MobiDB-lite"/>
    </source>
</evidence>
<dbReference type="InterPro" id="IPR001387">
    <property type="entry name" value="Cro/C1-type_HTH"/>
</dbReference>
<evidence type="ECO:0000313" key="4">
    <source>
        <dbReference type="Proteomes" id="UP000318616"/>
    </source>
</evidence>
<organism evidence="3 4">
    <name type="scientific">Microcystis wesenbergii Mw_MB_S_20031200_S109D</name>
    <dbReference type="NCBI Taxonomy" id="2486241"/>
    <lineage>
        <taxon>Bacteria</taxon>
        <taxon>Bacillati</taxon>
        <taxon>Cyanobacteriota</taxon>
        <taxon>Cyanophyceae</taxon>
        <taxon>Oscillatoriophycideae</taxon>
        <taxon>Chroococcales</taxon>
        <taxon>Microcystaceae</taxon>
        <taxon>Microcystis</taxon>
    </lineage>
</organism>
<dbReference type="PROSITE" id="PS50943">
    <property type="entry name" value="HTH_CROC1"/>
    <property type="match status" value="1"/>
</dbReference>
<dbReference type="AlphaFoldDB" id="A0A552M152"/>
<dbReference type="GO" id="GO:0003677">
    <property type="term" value="F:DNA binding"/>
    <property type="evidence" value="ECO:0007669"/>
    <property type="project" value="InterPro"/>
</dbReference>
<protein>
    <recommendedName>
        <fullName evidence="2">HTH cro/C1-type domain-containing protein</fullName>
    </recommendedName>
</protein>
<name>A0A552M152_9CHRO</name>
<gene>
    <name evidence="3" type="ORF">EWV88_06745</name>
</gene>
<dbReference type="InterPro" id="IPR010982">
    <property type="entry name" value="Lambda_DNA-bd_dom_sf"/>
</dbReference>
<evidence type="ECO:0000259" key="2">
    <source>
        <dbReference type="PROSITE" id="PS50943"/>
    </source>
</evidence>
<feature type="compositionally biased region" description="Basic and acidic residues" evidence="1">
    <location>
        <begin position="253"/>
        <end position="265"/>
    </location>
</feature>
<dbReference type="SUPFAM" id="SSF47413">
    <property type="entry name" value="lambda repressor-like DNA-binding domains"/>
    <property type="match status" value="1"/>
</dbReference>
<accession>A0A552M152</accession>
<dbReference type="EMBL" id="SFAP01000087">
    <property type="protein sequence ID" value="TRV26178.1"/>
    <property type="molecule type" value="Genomic_DNA"/>
</dbReference>
<feature type="region of interest" description="Disordered" evidence="1">
    <location>
        <begin position="252"/>
        <end position="281"/>
    </location>
</feature>
<dbReference type="CDD" id="cd00093">
    <property type="entry name" value="HTH_XRE"/>
    <property type="match status" value="1"/>
</dbReference>
<dbReference type="Gene3D" id="1.10.260.40">
    <property type="entry name" value="lambda repressor-like DNA-binding domains"/>
    <property type="match status" value="1"/>
</dbReference>
<sequence length="372" mass="41524">MNDQTIITEFSARIWTDRNYSLQDQYITNFGSGSWDVPTLIMCREQPKRTISPHENGLSKAEIKRCSNAAKFLERTNLPLFWAVVGDDTLSMRSGEARKEFDKFLRYLSQLQQRNGFPQFSITVFESSGGLHANIVFVGNEKIAKSLCRSFQNYMRSGYGHEKAMQPVTDIMWLVTHYLSKERTTQANYALGWSSKTRVAGSHKIEGGGDRVRLSPALAAAAIADGLVDPWAKTRAKRTPFIASKAMTRSSKPLHELEVDNESTKSQRVPSPEPKKANRSALKPIGQLSLFPEMEKPIARLSAFTAGTPSPSVALEIEHRRRMLGLSQRELGQKAGLSQPQIANVLLGRFGFSRLATSRIKAVLLSHERIAA</sequence>
<comment type="caution">
    <text evidence="3">The sequence shown here is derived from an EMBL/GenBank/DDBJ whole genome shotgun (WGS) entry which is preliminary data.</text>
</comment>
<evidence type="ECO:0000313" key="3">
    <source>
        <dbReference type="EMBL" id="TRV26178.1"/>
    </source>
</evidence>
<reference evidence="3 4" key="1">
    <citation type="submission" date="2019-01" db="EMBL/GenBank/DDBJ databases">
        <title>Coherence of Microcystis species and biogeography revealed through population genomics.</title>
        <authorList>
            <person name="Perez-Carrascal O.M."/>
            <person name="Terrat Y."/>
            <person name="Giani A."/>
            <person name="Fortin N."/>
            <person name="Tromas N."/>
            <person name="Shapiro B.J."/>
        </authorList>
    </citation>
    <scope>NUCLEOTIDE SEQUENCE [LARGE SCALE GENOMIC DNA]</scope>
    <source>
        <strain evidence="3">Mw_MB_S_20031200_S109D</strain>
    </source>
</reference>
<dbReference type="Proteomes" id="UP000318616">
    <property type="component" value="Unassembled WGS sequence"/>
</dbReference>